<keyword evidence="2" id="KW-0378">Hydrolase</keyword>
<dbReference type="PANTHER" id="PTHR39323:SF1">
    <property type="entry name" value="BLR1149 PROTEIN"/>
    <property type="match status" value="1"/>
</dbReference>
<dbReference type="GO" id="GO:0016787">
    <property type="term" value="F:hydrolase activity"/>
    <property type="evidence" value="ECO:0007669"/>
    <property type="project" value="InterPro"/>
</dbReference>
<dbReference type="InterPro" id="IPR004843">
    <property type="entry name" value="Calcineurin-like_PHP"/>
</dbReference>
<feature type="domain" description="Calcineurin-like phosphoesterase" evidence="1">
    <location>
        <begin position="26"/>
        <end position="141"/>
    </location>
</feature>
<dbReference type="Proteomes" id="UP000249557">
    <property type="component" value="Unassembled WGS sequence"/>
</dbReference>
<dbReference type="GO" id="GO:0016874">
    <property type="term" value="F:ligase activity"/>
    <property type="evidence" value="ECO:0007669"/>
    <property type="project" value="UniProtKB-KW"/>
</dbReference>
<accession>A0A2W4ZN31</accession>
<evidence type="ECO:0000259" key="1">
    <source>
        <dbReference type="Pfam" id="PF00149"/>
    </source>
</evidence>
<dbReference type="InterPro" id="IPR024173">
    <property type="entry name" value="Pesterase_MJ0037-like"/>
</dbReference>
<keyword evidence="2" id="KW-0540">Nuclease</keyword>
<dbReference type="Pfam" id="PF00149">
    <property type="entry name" value="Metallophos"/>
    <property type="match status" value="1"/>
</dbReference>
<dbReference type="AlphaFoldDB" id="A0A2W4ZN31"/>
<dbReference type="GO" id="GO:0004519">
    <property type="term" value="F:endonuclease activity"/>
    <property type="evidence" value="ECO:0007669"/>
    <property type="project" value="UniProtKB-KW"/>
</dbReference>
<evidence type="ECO:0000313" key="2">
    <source>
        <dbReference type="EMBL" id="PZO83793.1"/>
    </source>
</evidence>
<sequence length="211" mass="24087">MNINFAGHDFVLHPLGVLFWPEKSMLIVSDMHLEKGSHFARKGFFLPPYDTHETLARLMRALDIFQPARVLFLGDTFHDAGGYHRLPVEERKLFDHILEYEPIWITGNHDGDYAPAGFSAFRSLTISDVTFNHETVKDVSFEISGHYHPKVDILHKNARISRACFIEDGNRMIMPAFGSYTGGISVTDTMFKNILEKPRVYALGDKIYALK</sequence>
<keyword evidence="2" id="KW-0436">Ligase</keyword>
<comment type="caution">
    <text evidence="2">The sequence shown here is derived from an EMBL/GenBank/DDBJ whole genome shotgun (WGS) entry which is preliminary data.</text>
</comment>
<gene>
    <name evidence="2" type="primary">pdeM</name>
    <name evidence="2" type="ORF">DI626_08750</name>
</gene>
<organism evidence="2 3">
    <name type="scientific">Micavibrio aeruginosavorus</name>
    <dbReference type="NCBI Taxonomy" id="349221"/>
    <lineage>
        <taxon>Bacteria</taxon>
        <taxon>Pseudomonadati</taxon>
        <taxon>Bdellovibrionota</taxon>
        <taxon>Bdellovibrionia</taxon>
        <taxon>Bdellovibrionales</taxon>
        <taxon>Pseudobdellovibrionaceae</taxon>
        <taxon>Micavibrio</taxon>
    </lineage>
</organism>
<dbReference type="InterPro" id="IPR029052">
    <property type="entry name" value="Metallo-depent_PP-like"/>
</dbReference>
<dbReference type="EMBL" id="QFNK01000197">
    <property type="protein sequence ID" value="PZO83793.1"/>
    <property type="molecule type" value="Genomic_DNA"/>
</dbReference>
<evidence type="ECO:0000313" key="3">
    <source>
        <dbReference type="Proteomes" id="UP000249557"/>
    </source>
</evidence>
<dbReference type="InterPro" id="IPR026336">
    <property type="entry name" value="PdeM-like"/>
</dbReference>
<proteinExistence type="predicted"/>
<reference evidence="2 3" key="1">
    <citation type="submission" date="2017-08" db="EMBL/GenBank/DDBJ databases">
        <title>Infants hospitalized years apart are colonized by the same room-sourced microbial strains.</title>
        <authorList>
            <person name="Brooks B."/>
            <person name="Olm M.R."/>
            <person name="Firek B.A."/>
            <person name="Baker R."/>
            <person name="Thomas B.C."/>
            <person name="Morowitz M.J."/>
            <person name="Banfield J.F."/>
        </authorList>
    </citation>
    <scope>NUCLEOTIDE SEQUENCE [LARGE SCALE GENOMIC DNA]</scope>
    <source>
        <strain evidence="2">S2_018_000_R2_104</strain>
    </source>
</reference>
<protein>
    <submittedName>
        <fullName evidence="2">Ligase-associated DNA damage response endonuclease PdeM</fullName>
    </submittedName>
</protein>
<keyword evidence="2" id="KW-0255">Endonuclease</keyword>
<dbReference type="PIRSF" id="PIRSF000887">
    <property type="entry name" value="Pesterase_MJ0037"/>
    <property type="match status" value="1"/>
</dbReference>
<dbReference type="PANTHER" id="PTHR39323">
    <property type="entry name" value="BLR1149 PROTEIN"/>
    <property type="match status" value="1"/>
</dbReference>
<dbReference type="Gene3D" id="3.60.21.10">
    <property type="match status" value="1"/>
</dbReference>
<name>A0A2W4ZN31_9BACT</name>
<dbReference type="SUPFAM" id="SSF56300">
    <property type="entry name" value="Metallo-dependent phosphatases"/>
    <property type="match status" value="1"/>
</dbReference>
<dbReference type="NCBIfam" id="TIGR04123">
    <property type="entry name" value="P_estr_lig_assc"/>
    <property type="match status" value="1"/>
</dbReference>